<accession>A0ABW5E0Z2</accession>
<evidence type="ECO:0000313" key="3">
    <source>
        <dbReference type="Proteomes" id="UP001597297"/>
    </source>
</evidence>
<dbReference type="InterPro" id="IPR019127">
    <property type="entry name" value="Exosortase"/>
</dbReference>
<organism evidence="2 3">
    <name type="scientific">Rubritalea spongiae</name>
    <dbReference type="NCBI Taxonomy" id="430797"/>
    <lineage>
        <taxon>Bacteria</taxon>
        <taxon>Pseudomonadati</taxon>
        <taxon>Verrucomicrobiota</taxon>
        <taxon>Verrucomicrobiia</taxon>
        <taxon>Verrucomicrobiales</taxon>
        <taxon>Rubritaleaceae</taxon>
        <taxon>Rubritalea</taxon>
    </lineage>
</organism>
<feature type="transmembrane region" description="Helical" evidence="1">
    <location>
        <begin position="250"/>
        <end position="274"/>
    </location>
</feature>
<reference evidence="3" key="1">
    <citation type="journal article" date="2019" name="Int. J. Syst. Evol. Microbiol.">
        <title>The Global Catalogue of Microorganisms (GCM) 10K type strain sequencing project: providing services to taxonomists for standard genome sequencing and annotation.</title>
        <authorList>
            <consortium name="The Broad Institute Genomics Platform"/>
            <consortium name="The Broad Institute Genome Sequencing Center for Infectious Disease"/>
            <person name="Wu L."/>
            <person name="Ma J."/>
        </authorList>
    </citation>
    <scope>NUCLEOTIDE SEQUENCE [LARGE SCALE GENOMIC DNA]</scope>
    <source>
        <strain evidence="3">JCM 16545</strain>
    </source>
</reference>
<dbReference type="Proteomes" id="UP001597297">
    <property type="component" value="Unassembled WGS sequence"/>
</dbReference>
<keyword evidence="3" id="KW-1185">Reference proteome</keyword>
<feature type="transmembrane region" description="Helical" evidence="1">
    <location>
        <begin position="7"/>
        <end position="29"/>
    </location>
</feature>
<dbReference type="Pfam" id="PF09721">
    <property type="entry name" value="Exosortase_EpsH"/>
    <property type="match status" value="1"/>
</dbReference>
<evidence type="ECO:0000256" key="1">
    <source>
        <dbReference type="SAM" id="Phobius"/>
    </source>
</evidence>
<feature type="transmembrane region" description="Helical" evidence="1">
    <location>
        <begin position="208"/>
        <end position="238"/>
    </location>
</feature>
<gene>
    <name evidence="2" type="primary">xrtU</name>
    <name evidence="2" type="ORF">ACFSQZ_07090</name>
</gene>
<proteinExistence type="predicted"/>
<dbReference type="NCBIfam" id="NF033780">
    <property type="entry name" value="exosort_XrtU_C"/>
    <property type="match status" value="1"/>
</dbReference>
<comment type="caution">
    <text evidence="2">The sequence shown here is derived from an EMBL/GenBank/DDBJ whole genome shotgun (WGS) entry which is preliminary data.</text>
</comment>
<feature type="transmembrane region" description="Helical" evidence="1">
    <location>
        <begin position="122"/>
        <end position="143"/>
    </location>
</feature>
<keyword evidence="1" id="KW-0472">Membrane</keyword>
<feature type="transmembrane region" description="Helical" evidence="1">
    <location>
        <begin position="69"/>
        <end position="87"/>
    </location>
</feature>
<feature type="transmembrane region" description="Helical" evidence="1">
    <location>
        <begin position="181"/>
        <end position="201"/>
    </location>
</feature>
<feature type="transmembrane region" description="Helical" evidence="1">
    <location>
        <begin position="325"/>
        <end position="346"/>
    </location>
</feature>
<keyword evidence="1" id="KW-1133">Transmembrane helix</keyword>
<name>A0ABW5E0Z2_9BACT</name>
<sequence length="556" mass="63847">MKREVNGVVWVVVALLVTLVPLLMGYARFLWELEYYRWFPVATVVAVVSFVVSYLRSDVREERVRVKPDVVHATVFVALGVTAIGYLYEESRLAVLVMLMALLLLVLDCAGRRRMTKPFAIFLLLFTLVSIPSQFEILIRGYFEAWAGKLAGYGIDLLGQHNLVQGSVLIMGDYEINVREIIGGWNSYNLWVVIALFWSVWKWRSNLFTVLFCLVAVPVGLSLDVFKIVWIGAVYYFFGKDWSGQGEMLILELVSIVLGLGVMASCYAFVDLLLSTIDDAKKSKKVLVKAWDTVVSFKLSQCFRRWRILYNDADAVRRPHRVRKAVLGAMWVGLVCFASVIVYYRYVVVAERVVKMHSEEDLVRVPSDKVVFDRPGWEVVSVDYEEREFDSIWGAFSTVWRTKYHDTQVIFALDYPFESWHDVRVCYSNLGWQVEEAHLVQPDPSVAWGSSETDMILPTGDYGFIQCSHTNQLGEMVQAKPSESFSLEFLLFKLGPTRWAAPFGQSLEKDKNTFYQTQMMVTTAFPLDEPTKQELRAMYAEFREQTRQLIKEEGMK</sequence>
<feature type="transmembrane region" description="Helical" evidence="1">
    <location>
        <begin position="35"/>
        <end position="57"/>
    </location>
</feature>
<dbReference type="RefSeq" id="WP_377094434.1">
    <property type="nucleotide sequence ID" value="NZ_JBHSJM010000001.1"/>
</dbReference>
<dbReference type="EMBL" id="JBHUJC010000020">
    <property type="protein sequence ID" value="MFD2276227.1"/>
    <property type="molecule type" value="Genomic_DNA"/>
</dbReference>
<evidence type="ECO:0000313" key="2">
    <source>
        <dbReference type="EMBL" id="MFD2276227.1"/>
    </source>
</evidence>
<protein>
    <submittedName>
        <fullName evidence="2">Exosortase U</fullName>
    </submittedName>
</protein>
<feature type="transmembrane region" description="Helical" evidence="1">
    <location>
        <begin position="93"/>
        <end position="110"/>
    </location>
</feature>
<keyword evidence="1" id="KW-0812">Transmembrane</keyword>